<feature type="region of interest" description="Disordered" evidence="1">
    <location>
        <begin position="500"/>
        <end position="536"/>
    </location>
</feature>
<feature type="compositionally biased region" description="Polar residues" evidence="1">
    <location>
        <begin position="511"/>
        <end position="521"/>
    </location>
</feature>
<name>A0A7W5DY04_9BACT</name>
<feature type="region of interest" description="Disordered" evidence="1">
    <location>
        <begin position="379"/>
        <end position="460"/>
    </location>
</feature>
<feature type="domain" description="DUF11" evidence="2">
    <location>
        <begin position="921"/>
        <end position="1015"/>
    </location>
</feature>
<dbReference type="InterPro" id="IPR013783">
    <property type="entry name" value="Ig-like_fold"/>
</dbReference>
<proteinExistence type="predicted"/>
<protein>
    <recommendedName>
        <fullName evidence="2">DUF11 domain-containing protein</fullName>
    </recommendedName>
</protein>
<dbReference type="PANTHER" id="PTHR34819:SF3">
    <property type="entry name" value="CELL SURFACE PROTEIN"/>
    <property type="match status" value="1"/>
</dbReference>
<dbReference type="InterPro" id="IPR001434">
    <property type="entry name" value="OmcB-like_DUF11"/>
</dbReference>
<feature type="compositionally biased region" description="Basic and acidic residues" evidence="1">
    <location>
        <begin position="293"/>
        <end position="304"/>
    </location>
</feature>
<feature type="compositionally biased region" description="Polar residues" evidence="1">
    <location>
        <begin position="120"/>
        <end position="129"/>
    </location>
</feature>
<feature type="compositionally biased region" description="Low complexity" evidence="1">
    <location>
        <begin position="145"/>
        <end position="163"/>
    </location>
</feature>
<feature type="compositionally biased region" description="Polar residues" evidence="1">
    <location>
        <begin position="231"/>
        <end position="241"/>
    </location>
</feature>
<comment type="caution">
    <text evidence="3">The sequence shown here is derived from an EMBL/GenBank/DDBJ whole genome shotgun (WGS) entry which is preliminary data.</text>
</comment>
<evidence type="ECO:0000313" key="4">
    <source>
        <dbReference type="Proteomes" id="UP000536179"/>
    </source>
</evidence>
<feature type="compositionally biased region" description="Polar residues" evidence="1">
    <location>
        <begin position="386"/>
        <end position="407"/>
    </location>
</feature>
<feature type="compositionally biased region" description="Low complexity" evidence="1">
    <location>
        <begin position="82"/>
        <end position="93"/>
    </location>
</feature>
<evidence type="ECO:0000259" key="2">
    <source>
        <dbReference type="Pfam" id="PF01345"/>
    </source>
</evidence>
<dbReference type="AlphaFoldDB" id="A0A7W5DY04"/>
<sequence length="1052" mass="110385">MNRNALLSFLSPPRRSRGMAALLAAAVVTSSVGLGNASTASAQTFENSPEIKQVVGKQLSQSRRSGSSNYSRAGGLLSNLFGGSSSSSSSSKSNEPYRHATPVPSDRDVDWSGIPYHSPTGEQTATNQPAPIRDPGASSRQLAQPSRTPSSSATATRSTRSSIPTPPPIAQTTPRRLSSPSAEPSATTSNRPAPLSVSRSSRRPVSLQPTTSQPTRIDTTTPALVKKATPSAVTPPSQSDSIELVPRVSRRIVKSTAPAATPAPAKVEAEPAKESTAKSEPTSSRRPSAPESTPKKIETPKAEAPRVASQEVARREPAPSVATAPVVTKPTAEPAQPAPAPEPAVATKPTVVEPKVAAAPAPAPAPATTPTKVSSMALGAARQAEIASTNPPASLGTPTTANNSPSAMSLPADAAPAPSRLQTPTAAATAATSAPKYNRMNTFGNNQDGGRSAGSLSGTGAADVALHPISDRLPIEGQNESPEAMQAEHDSQFASHNDAFAPRSRPVAGPTTPNYHNAGFGQNSGFGQSTGYGQGNAAFAPQTTIAQHPNAMRDQHGAPASNAVAAPQTPAINVTPNSNMTSTELPVIRILTAGPRRVMIRQTHPYEIRVENRGSVDAEGLVVRAHIPDWADVVGQQVTRGDVQAATEAQIRNLNWRIEKLGAGESETMYVRLKAARSGTHDLDVDWTLAPQKKIVQVIVQEPQLALTIDGPDEVIYGQSKTYQIRVLNPGDGIAPAVVFTLSPESSSPQSQRIGDIPAGKEAQFEVELTAQDLGELKIHGLAVGDLELRAEAGKNVRVLAADLEAILSGPEVKYQGSDATYQLELTNHGTTASEDVIANLQLPMGVAYQGGMEGATMIDNQLRWKIASLTPGAVRKYQFQCRMDSTGTHQFAFDCKGSAAGQTSVSLDTNVEAIADLVLSIVDPSAPAPIGEDVSYEIVIRNRGSKPAHEVKAVAQFSHGIEPKQISGHVGKVITGQVLIDPIPRIDAGEEVRMTIVARAETGGHHRFRTEVRSGDTVLVAEEATHYLAPKNDRITRRSGPGGNEFSLPLR</sequence>
<dbReference type="Pfam" id="PF01345">
    <property type="entry name" value="DUF11"/>
    <property type="match status" value="2"/>
</dbReference>
<feature type="compositionally biased region" description="Basic and acidic residues" evidence="1">
    <location>
        <begin position="267"/>
        <end position="277"/>
    </location>
</feature>
<organism evidence="3 4">
    <name type="scientific">Aporhodopirellula rubra</name>
    <dbReference type="NCBI Taxonomy" id="980271"/>
    <lineage>
        <taxon>Bacteria</taxon>
        <taxon>Pseudomonadati</taxon>
        <taxon>Planctomycetota</taxon>
        <taxon>Planctomycetia</taxon>
        <taxon>Pirellulales</taxon>
        <taxon>Pirellulaceae</taxon>
        <taxon>Aporhodopirellula</taxon>
    </lineage>
</organism>
<gene>
    <name evidence="3" type="ORF">FHS27_002418</name>
</gene>
<keyword evidence="4" id="KW-1185">Reference proteome</keyword>
<feature type="compositionally biased region" description="Low complexity" evidence="1">
    <location>
        <begin position="254"/>
        <end position="266"/>
    </location>
</feature>
<reference evidence="3 4" key="1">
    <citation type="submission" date="2020-08" db="EMBL/GenBank/DDBJ databases">
        <title>Genomic Encyclopedia of Type Strains, Phase III (KMG-III): the genomes of soil and plant-associated and newly described type strains.</title>
        <authorList>
            <person name="Whitman W."/>
        </authorList>
    </citation>
    <scope>NUCLEOTIDE SEQUENCE [LARGE SCALE GENOMIC DNA]</scope>
    <source>
        <strain evidence="3 4">CECT 8075</strain>
    </source>
</reference>
<feature type="compositionally biased region" description="Polar residues" evidence="1">
    <location>
        <begin position="208"/>
        <end position="222"/>
    </location>
</feature>
<dbReference type="RefSeq" id="WP_246419554.1">
    <property type="nucleotide sequence ID" value="NZ_JACHXU010000007.1"/>
</dbReference>
<feature type="domain" description="DUF11" evidence="2">
    <location>
        <begin position="593"/>
        <end position="680"/>
    </location>
</feature>
<feature type="compositionally biased region" description="Low complexity" evidence="1">
    <location>
        <begin position="170"/>
        <end position="207"/>
    </location>
</feature>
<feature type="compositionally biased region" description="Gly residues" evidence="1">
    <location>
        <begin position="522"/>
        <end position="534"/>
    </location>
</feature>
<feature type="compositionally biased region" description="Low complexity" evidence="1">
    <location>
        <begin position="423"/>
        <end position="435"/>
    </location>
</feature>
<evidence type="ECO:0000256" key="1">
    <source>
        <dbReference type="SAM" id="MobiDB-lite"/>
    </source>
</evidence>
<dbReference type="PANTHER" id="PTHR34819">
    <property type="entry name" value="LARGE CYSTEINE-RICH PERIPLASMIC PROTEIN OMCB"/>
    <property type="match status" value="1"/>
</dbReference>
<feature type="region of interest" description="Disordered" evidence="1">
    <location>
        <begin position="82"/>
        <end position="349"/>
    </location>
</feature>
<dbReference type="Proteomes" id="UP000536179">
    <property type="component" value="Unassembled WGS sequence"/>
</dbReference>
<evidence type="ECO:0000313" key="3">
    <source>
        <dbReference type="EMBL" id="MBB3206606.1"/>
    </source>
</evidence>
<feature type="compositionally biased region" description="Polar residues" evidence="1">
    <location>
        <begin position="439"/>
        <end position="458"/>
    </location>
</feature>
<dbReference type="EMBL" id="JACHXU010000007">
    <property type="protein sequence ID" value="MBB3206606.1"/>
    <property type="molecule type" value="Genomic_DNA"/>
</dbReference>
<accession>A0A7W5DY04</accession>
<dbReference type="Gene3D" id="2.60.40.10">
    <property type="entry name" value="Immunoglobulins"/>
    <property type="match status" value="2"/>
</dbReference>
<dbReference type="InterPro" id="IPR051172">
    <property type="entry name" value="Chlamydia_OmcB"/>
</dbReference>